<dbReference type="EMBL" id="GBXM01059765">
    <property type="protein sequence ID" value="JAH48812.1"/>
    <property type="molecule type" value="Transcribed_RNA"/>
</dbReference>
<reference evidence="1" key="1">
    <citation type="submission" date="2014-11" db="EMBL/GenBank/DDBJ databases">
        <authorList>
            <person name="Amaro Gonzalez C."/>
        </authorList>
    </citation>
    <scope>NUCLEOTIDE SEQUENCE</scope>
</reference>
<accession>A0A0E9T609</accession>
<reference evidence="1" key="2">
    <citation type="journal article" date="2015" name="Fish Shellfish Immunol.">
        <title>Early steps in the European eel (Anguilla anguilla)-Vibrio vulnificus interaction in the gills: Role of the RtxA13 toxin.</title>
        <authorList>
            <person name="Callol A."/>
            <person name="Pajuelo D."/>
            <person name="Ebbesson L."/>
            <person name="Teles M."/>
            <person name="MacKenzie S."/>
            <person name="Amaro C."/>
        </authorList>
    </citation>
    <scope>NUCLEOTIDE SEQUENCE</scope>
</reference>
<protein>
    <submittedName>
        <fullName evidence="1">Uncharacterized protein</fullName>
    </submittedName>
</protein>
<sequence>MVVVLTEVWVLFLNGEVQFEVVVSVSEKA</sequence>
<evidence type="ECO:0000313" key="1">
    <source>
        <dbReference type="EMBL" id="JAH48812.1"/>
    </source>
</evidence>
<dbReference type="AlphaFoldDB" id="A0A0E9T609"/>
<proteinExistence type="predicted"/>
<organism evidence="1">
    <name type="scientific">Anguilla anguilla</name>
    <name type="common">European freshwater eel</name>
    <name type="synonym">Muraena anguilla</name>
    <dbReference type="NCBI Taxonomy" id="7936"/>
    <lineage>
        <taxon>Eukaryota</taxon>
        <taxon>Metazoa</taxon>
        <taxon>Chordata</taxon>
        <taxon>Craniata</taxon>
        <taxon>Vertebrata</taxon>
        <taxon>Euteleostomi</taxon>
        <taxon>Actinopterygii</taxon>
        <taxon>Neopterygii</taxon>
        <taxon>Teleostei</taxon>
        <taxon>Anguilliformes</taxon>
        <taxon>Anguillidae</taxon>
        <taxon>Anguilla</taxon>
    </lineage>
</organism>
<name>A0A0E9T609_ANGAN</name>